<organism evidence="1 2">
    <name type="scientific">Favolaschia claudopus</name>
    <dbReference type="NCBI Taxonomy" id="2862362"/>
    <lineage>
        <taxon>Eukaryota</taxon>
        <taxon>Fungi</taxon>
        <taxon>Dikarya</taxon>
        <taxon>Basidiomycota</taxon>
        <taxon>Agaricomycotina</taxon>
        <taxon>Agaricomycetes</taxon>
        <taxon>Agaricomycetidae</taxon>
        <taxon>Agaricales</taxon>
        <taxon>Marasmiineae</taxon>
        <taxon>Mycenaceae</taxon>
        <taxon>Favolaschia</taxon>
    </lineage>
</organism>
<proteinExistence type="predicted"/>
<dbReference type="EMBL" id="JAWWNJ010000017">
    <property type="protein sequence ID" value="KAK7038313.1"/>
    <property type="molecule type" value="Genomic_DNA"/>
</dbReference>
<sequence length="90" mass="10139">MAHDMYASFDAPGGALLLRSQFTDVQPSVWRVDACRFSASDAAFLPFPVLQLQSSRNIDLADRRPHPQLLSSAQLWQSVVAWVPYRHARV</sequence>
<evidence type="ECO:0000313" key="1">
    <source>
        <dbReference type="EMBL" id="KAK7038313.1"/>
    </source>
</evidence>
<gene>
    <name evidence="1" type="ORF">R3P38DRAFT_3182407</name>
</gene>
<evidence type="ECO:0000313" key="2">
    <source>
        <dbReference type="Proteomes" id="UP001362999"/>
    </source>
</evidence>
<reference evidence="1 2" key="1">
    <citation type="journal article" date="2024" name="J Genomics">
        <title>Draft genome sequencing and assembly of Favolaschia claudopus CIRM-BRFM 2984 isolated from oak limbs.</title>
        <authorList>
            <person name="Navarro D."/>
            <person name="Drula E."/>
            <person name="Chaduli D."/>
            <person name="Cazenave R."/>
            <person name="Ahrendt S."/>
            <person name="Wang J."/>
            <person name="Lipzen A."/>
            <person name="Daum C."/>
            <person name="Barry K."/>
            <person name="Grigoriev I.V."/>
            <person name="Favel A."/>
            <person name="Rosso M.N."/>
            <person name="Martin F."/>
        </authorList>
    </citation>
    <scope>NUCLEOTIDE SEQUENCE [LARGE SCALE GENOMIC DNA]</scope>
    <source>
        <strain evidence="1 2">CIRM-BRFM 2984</strain>
    </source>
</reference>
<keyword evidence="2" id="KW-1185">Reference proteome</keyword>
<dbReference type="AlphaFoldDB" id="A0AAW0CKJ3"/>
<accession>A0AAW0CKJ3</accession>
<comment type="caution">
    <text evidence="1">The sequence shown here is derived from an EMBL/GenBank/DDBJ whole genome shotgun (WGS) entry which is preliminary data.</text>
</comment>
<name>A0AAW0CKJ3_9AGAR</name>
<protein>
    <submittedName>
        <fullName evidence="1">Uncharacterized protein</fullName>
    </submittedName>
</protein>
<dbReference type="Proteomes" id="UP001362999">
    <property type="component" value="Unassembled WGS sequence"/>
</dbReference>